<protein>
    <recommendedName>
        <fullName evidence="5">DUF3558 domain-containing protein</fullName>
    </recommendedName>
</protein>
<accession>A0A841CXN6</accession>
<dbReference type="EMBL" id="JACHJJ010000006">
    <property type="protein sequence ID" value="MBB5963162.1"/>
    <property type="molecule type" value="Genomic_DNA"/>
</dbReference>
<comment type="caution">
    <text evidence="3">The sequence shown here is derived from an EMBL/GenBank/DDBJ whole genome shotgun (WGS) entry which is preliminary data.</text>
</comment>
<dbReference type="AlphaFoldDB" id="A0A841CXN6"/>
<organism evidence="3 4">
    <name type="scientific">Planomonospora venezuelensis</name>
    <dbReference type="NCBI Taxonomy" id="1999"/>
    <lineage>
        <taxon>Bacteria</taxon>
        <taxon>Bacillati</taxon>
        <taxon>Actinomycetota</taxon>
        <taxon>Actinomycetes</taxon>
        <taxon>Streptosporangiales</taxon>
        <taxon>Streptosporangiaceae</taxon>
        <taxon>Planomonospora</taxon>
    </lineage>
</organism>
<reference evidence="3 4" key="1">
    <citation type="submission" date="2020-08" db="EMBL/GenBank/DDBJ databases">
        <title>Genomic Encyclopedia of Type Strains, Phase III (KMG-III): the genomes of soil and plant-associated and newly described type strains.</title>
        <authorList>
            <person name="Whitman W."/>
        </authorList>
    </citation>
    <scope>NUCLEOTIDE SEQUENCE [LARGE SCALE GENOMIC DNA]</scope>
    <source>
        <strain evidence="3 4">CECT 3303</strain>
    </source>
</reference>
<feature type="compositionally biased region" description="Pro residues" evidence="1">
    <location>
        <begin position="268"/>
        <end position="286"/>
    </location>
</feature>
<dbReference type="Proteomes" id="UP000562352">
    <property type="component" value="Unassembled WGS sequence"/>
</dbReference>
<feature type="region of interest" description="Disordered" evidence="1">
    <location>
        <begin position="251"/>
        <end position="287"/>
    </location>
</feature>
<keyword evidence="2" id="KW-1133">Transmembrane helix</keyword>
<evidence type="ECO:0000256" key="1">
    <source>
        <dbReference type="SAM" id="MobiDB-lite"/>
    </source>
</evidence>
<evidence type="ECO:0008006" key="5">
    <source>
        <dbReference type="Google" id="ProtNLM"/>
    </source>
</evidence>
<keyword evidence="4" id="KW-1185">Reference proteome</keyword>
<evidence type="ECO:0000256" key="2">
    <source>
        <dbReference type="SAM" id="Phobius"/>
    </source>
</evidence>
<proteinExistence type="predicted"/>
<feature type="transmembrane region" description="Helical" evidence="2">
    <location>
        <begin position="21"/>
        <end position="43"/>
    </location>
</feature>
<gene>
    <name evidence="3" type="ORF">FHS22_002436</name>
</gene>
<keyword evidence="2" id="KW-0812">Transmembrane</keyword>
<keyword evidence="2" id="KW-0472">Membrane</keyword>
<sequence length="476" mass="49750">MASPPSPPYPAPPPAGPRRRWIAPVVAGAAALAVTGGVAVHLATRPGPAPFSGSASAGASGDASASPAALTPPGAPDVCAMIGGAETGRLILEPEVERDSSDDSGRTTWSCRWSGDFTSSGGRPVHNKITITVVRHKGDQDRSAVAAAQGGYGFDLQNGRRFATAPPEGYRHSRPVQLTGVGDGAHVRFSRPLAESGGITSAEGFSRVGDVTVAVKYDRYLRGAPAEPGLEKDALREAGLLLRQATESAAAWREGRPYARPTAVPERSPTPAPTATPTPTPVPIAVPPACTALAPAVTRLVPRPKTGAGRTREQDRTTVTCWWENPDIRSPGGLSLRAVSVSFTSFADRAGGPDHEAARLHYAERYARAVRLQREGRDPAYPGVSYGSVAELRGLGERAYSQYRRHRTPDLYAGAAGVLVLSGSTVIEIVYAGSERPEGRGVDSPRSVLLPLREAVTGVTPLAGAVVRAFRQAEPG</sequence>
<feature type="compositionally biased region" description="Low complexity" evidence="1">
    <location>
        <begin position="50"/>
        <end position="69"/>
    </location>
</feature>
<evidence type="ECO:0000313" key="4">
    <source>
        <dbReference type="Proteomes" id="UP000562352"/>
    </source>
</evidence>
<feature type="region of interest" description="Disordered" evidence="1">
    <location>
        <begin position="50"/>
        <end position="72"/>
    </location>
</feature>
<evidence type="ECO:0000313" key="3">
    <source>
        <dbReference type="EMBL" id="MBB5963162.1"/>
    </source>
</evidence>
<name>A0A841CXN6_PLAVE</name>
<dbReference type="RefSeq" id="WP_184941099.1">
    <property type="nucleotide sequence ID" value="NZ_BAAAWZ010000001.1"/>
</dbReference>